<dbReference type="EMBL" id="CM017873">
    <property type="protein sequence ID" value="KAG1331892.1"/>
    <property type="molecule type" value="Genomic_DNA"/>
</dbReference>
<reference evidence="1" key="2">
    <citation type="submission" date="2019-07" db="EMBL/GenBank/DDBJ databases">
        <authorList>
            <person name="Yang Y."/>
            <person name="Bocs S."/>
            <person name="Baudouin L."/>
        </authorList>
    </citation>
    <scope>NUCLEOTIDE SEQUENCE</scope>
    <source>
        <tissue evidence="1">Spear leaf of Hainan Tall coconut</tissue>
    </source>
</reference>
<organism evidence="1 2">
    <name type="scientific">Cocos nucifera</name>
    <name type="common">Coconut palm</name>
    <dbReference type="NCBI Taxonomy" id="13894"/>
    <lineage>
        <taxon>Eukaryota</taxon>
        <taxon>Viridiplantae</taxon>
        <taxon>Streptophyta</taxon>
        <taxon>Embryophyta</taxon>
        <taxon>Tracheophyta</taxon>
        <taxon>Spermatophyta</taxon>
        <taxon>Magnoliopsida</taxon>
        <taxon>Liliopsida</taxon>
        <taxon>Arecaceae</taxon>
        <taxon>Arecoideae</taxon>
        <taxon>Cocoseae</taxon>
        <taxon>Attaleinae</taxon>
        <taxon>Cocos</taxon>
    </lineage>
</organism>
<keyword evidence="2" id="KW-1185">Reference proteome</keyword>
<proteinExistence type="predicted"/>
<comment type="caution">
    <text evidence="1">The sequence shown here is derived from an EMBL/GenBank/DDBJ whole genome shotgun (WGS) entry which is preliminary data.</text>
</comment>
<protein>
    <submittedName>
        <fullName evidence="1">Uncharacterized protein</fullName>
    </submittedName>
</protein>
<evidence type="ECO:0000313" key="1">
    <source>
        <dbReference type="EMBL" id="KAG1331892.1"/>
    </source>
</evidence>
<reference evidence="1" key="1">
    <citation type="journal article" date="2017" name="Gigascience">
        <title>The genome draft of coconut (Cocos nucifera).</title>
        <authorList>
            <person name="Xiao Y."/>
            <person name="Xu P."/>
            <person name="Fan H."/>
            <person name="Baudouin L."/>
            <person name="Xia W."/>
            <person name="Bocs S."/>
            <person name="Xu J."/>
            <person name="Li Q."/>
            <person name="Guo A."/>
            <person name="Zhou L."/>
            <person name="Li J."/>
            <person name="Wu Y."/>
            <person name="Ma Z."/>
            <person name="Armero A."/>
            <person name="Issali A.E."/>
            <person name="Liu N."/>
            <person name="Peng M."/>
            <person name="Yang Y."/>
        </authorList>
    </citation>
    <scope>NUCLEOTIDE SEQUENCE</scope>
    <source>
        <tissue evidence="1">Spear leaf of Hainan Tall coconut</tissue>
    </source>
</reference>
<evidence type="ECO:0000313" key="2">
    <source>
        <dbReference type="Proteomes" id="UP000797356"/>
    </source>
</evidence>
<name>A0A8K0I1I1_COCNU</name>
<gene>
    <name evidence="1" type="ORF">COCNU_02G018600</name>
</gene>
<accession>A0A8K0I1I1</accession>
<dbReference type="Proteomes" id="UP000797356">
    <property type="component" value="Chromosome 2"/>
</dbReference>
<sequence length="77" mass="8739">MARGTHPILIVVHLNDWMILGRFRLDRNTSENHPPLPPTTIIPMHAERHFPGARGQAELPSVDLMPFVAVFSMMLQD</sequence>
<dbReference type="AlphaFoldDB" id="A0A8K0I1I1"/>